<protein>
    <submittedName>
        <fullName evidence="2">Uncharacterized protein</fullName>
    </submittedName>
</protein>
<organism evidence="2 3">
    <name type="scientific">Paraphaeosphaeria sporulosa</name>
    <dbReference type="NCBI Taxonomy" id="1460663"/>
    <lineage>
        <taxon>Eukaryota</taxon>
        <taxon>Fungi</taxon>
        <taxon>Dikarya</taxon>
        <taxon>Ascomycota</taxon>
        <taxon>Pezizomycotina</taxon>
        <taxon>Dothideomycetes</taxon>
        <taxon>Pleosporomycetidae</taxon>
        <taxon>Pleosporales</taxon>
        <taxon>Massarineae</taxon>
        <taxon>Didymosphaeriaceae</taxon>
        <taxon>Paraphaeosphaeria</taxon>
    </lineage>
</organism>
<dbReference type="EMBL" id="KV441553">
    <property type="protein sequence ID" value="OAG05123.1"/>
    <property type="molecule type" value="Genomic_DNA"/>
</dbReference>
<dbReference type="InParanoid" id="A0A177CBQ2"/>
<accession>A0A177CBQ2</accession>
<dbReference type="OrthoDB" id="3785702at2759"/>
<dbReference type="RefSeq" id="XP_018035488.1">
    <property type="nucleotide sequence ID" value="XM_018181499.1"/>
</dbReference>
<feature type="region of interest" description="Disordered" evidence="1">
    <location>
        <begin position="77"/>
        <end position="117"/>
    </location>
</feature>
<dbReference type="GeneID" id="28764985"/>
<keyword evidence="3" id="KW-1185">Reference proteome</keyword>
<dbReference type="AlphaFoldDB" id="A0A177CBQ2"/>
<reference evidence="2 3" key="1">
    <citation type="submission" date="2016-05" db="EMBL/GenBank/DDBJ databases">
        <title>Comparative analysis of secretome profiles of manganese(II)-oxidizing ascomycete fungi.</title>
        <authorList>
            <consortium name="DOE Joint Genome Institute"/>
            <person name="Zeiner C.A."/>
            <person name="Purvine S.O."/>
            <person name="Zink E.M."/>
            <person name="Wu S."/>
            <person name="Pasa-Tolic L."/>
            <person name="Chaput D.L."/>
            <person name="Haridas S."/>
            <person name="Grigoriev I.V."/>
            <person name="Santelli C.M."/>
            <person name="Hansel C.M."/>
        </authorList>
    </citation>
    <scope>NUCLEOTIDE SEQUENCE [LARGE SCALE GENOMIC DNA]</scope>
    <source>
        <strain evidence="2 3">AP3s5-JAC2a</strain>
    </source>
</reference>
<dbReference type="Proteomes" id="UP000077069">
    <property type="component" value="Unassembled WGS sequence"/>
</dbReference>
<evidence type="ECO:0000256" key="1">
    <source>
        <dbReference type="SAM" id="MobiDB-lite"/>
    </source>
</evidence>
<gene>
    <name evidence="2" type="ORF">CC84DRAFT_1197040</name>
</gene>
<sequence length="490" mass="56680">MVIPGVCNRSRCEHPRAHFVSHWRLCEPIEYTTALADHGITYSDYSRLLSALVNVLDDTPSNIKKGQRDTPWWPIRRRKASNAVDSPDRDGQRRPSSTRRHNIFGVEPEGQHGGDRQQAEDLNRLLEHITSHWQRRSLPVVVCVGSFSLFTPNRISEAFIQILHVPLEPRPAKTYELRDAARLSFIDPFAVARSEECSVARPRPVMKRRSASPQSAISNDSHLYHHQQLQFRDRTRPWPLWPNAIPSRKLEQMDANADRYGADPHFRAWIRAGINSRTKCTSYAKYMIEKDDNPFINTRLEYVNPPAGESLMMGLLGMGSQDKSPGSVNRKYYEHNRRLECRKTIENGSRLRIVRFGFRNALHPPHTAEMEALGLTREKYDTIVRKIEDIRQSTKTPYYSTFLNPCNKIRCRNTVDALKKIGEYIRQINGEGRCVVWTIEKIPGVYDQGIGCDKQEWEISAWNCEDPLELLIQLERWGIIEKKLDLEDDD</sequence>
<name>A0A177CBQ2_9PLEO</name>
<evidence type="ECO:0000313" key="3">
    <source>
        <dbReference type="Proteomes" id="UP000077069"/>
    </source>
</evidence>
<proteinExistence type="predicted"/>
<evidence type="ECO:0000313" key="2">
    <source>
        <dbReference type="EMBL" id="OAG05123.1"/>
    </source>
</evidence>